<sequence length="161" mass="19084">MVEEHHIDSFDKASFFSLHDYDDNDVWDVSEVLKTYGMDDPSAKNVPEIKKNEITQTILDLLDRNKNNIIERGEYMAFEHSLPDFGLGPGHHWDMETEYEIHHWQKFRYHNENTKMEELTHAEDLEHFKIHDQLEDEAEAQADMDKLTIVEVNIPAKFKKI</sequence>
<dbReference type="PANTHER" id="PTHR19237">
    <property type="entry name" value="NUCLEOBINDIN"/>
    <property type="match status" value="1"/>
</dbReference>
<dbReference type="InterPro" id="IPR018247">
    <property type="entry name" value="EF_Hand_1_Ca_BS"/>
</dbReference>
<dbReference type="Proteomes" id="UP000286134">
    <property type="component" value="Unassembled WGS sequence"/>
</dbReference>
<evidence type="ECO:0000313" key="3">
    <source>
        <dbReference type="EMBL" id="RKF61108.1"/>
    </source>
</evidence>
<dbReference type="InterPro" id="IPR011992">
    <property type="entry name" value="EF-hand-dom_pair"/>
</dbReference>
<dbReference type="SUPFAM" id="SSF47473">
    <property type="entry name" value="EF-hand"/>
    <property type="match status" value="1"/>
</dbReference>
<dbReference type="PANTHER" id="PTHR19237:SF20">
    <property type="entry name" value="NUCLEOBINDIN 1"/>
    <property type="match status" value="1"/>
</dbReference>
<dbReference type="AlphaFoldDB" id="A0A420HUI6"/>
<dbReference type="PROSITE" id="PS00018">
    <property type="entry name" value="EF_HAND_1"/>
    <property type="match status" value="1"/>
</dbReference>
<accession>A0A420HUI6</accession>
<keyword evidence="2" id="KW-0106">Calcium</keyword>
<organism evidence="3 4">
    <name type="scientific">Erysiphe neolycopersici</name>
    <dbReference type="NCBI Taxonomy" id="212602"/>
    <lineage>
        <taxon>Eukaryota</taxon>
        <taxon>Fungi</taxon>
        <taxon>Dikarya</taxon>
        <taxon>Ascomycota</taxon>
        <taxon>Pezizomycotina</taxon>
        <taxon>Leotiomycetes</taxon>
        <taxon>Erysiphales</taxon>
        <taxon>Erysiphaceae</taxon>
        <taxon>Erysiphe</taxon>
    </lineage>
</organism>
<dbReference type="STRING" id="212602.A0A420HUI6"/>
<gene>
    <name evidence="3" type="ORF">OnM2_045056</name>
</gene>
<keyword evidence="1" id="KW-0732">Signal</keyword>
<name>A0A420HUI6_9PEZI</name>
<dbReference type="GO" id="GO:0005509">
    <property type="term" value="F:calcium ion binding"/>
    <property type="evidence" value="ECO:0007669"/>
    <property type="project" value="TreeGrafter"/>
</dbReference>
<dbReference type="InterPro" id="IPR040250">
    <property type="entry name" value="Nucleobindin"/>
</dbReference>
<comment type="caution">
    <text evidence="3">The sequence shown here is derived from an EMBL/GenBank/DDBJ whole genome shotgun (WGS) entry which is preliminary data.</text>
</comment>
<dbReference type="OrthoDB" id="289247at2759"/>
<evidence type="ECO:0000313" key="4">
    <source>
        <dbReference type="Proteomes" id="UP000286134"/>
    </source>
</evidence>
<dbReference type="EMBL" id="MCFK01004501">
    <property type="protein sequence ID" value="RKF61108.1"/>
    <property type="molecule type" value="Genomic_DNA"/>
</dbReference>
<evidence type="ECO:0000256" key="2">
    <source>
        <dbReference type="ARBA" id="ARBA00022837"/>
    </source>
</evidence>
<evidence type="ECO:0000256" key="1">
    <source>
        <dbReference type="ARBA" id="ARBA00022729"/>
    </source>
</evidence>
<keyword evidence="4" id="KW-1185">Reference proteome</keyword>
<dbReference type="Gene3D" id="1.10.238.10">
    <property type="entry name" value="EF-hand"/>
    <property type="match status" value="1"/>
</dbReference>
<dbReference type="GO" id="GO:0005793">
    <property type="term" value="C:endoplasmic reticulum-Golgi intermediate compartment"/>
    <property type="evidence" value="ECO:0007669"/>
    <property type="project" value="TreeGrafter"/>
</dbReference>
<proteinExistence type="predicted"/>
<reference evidence="3 4" key="1">
    <citation type="journal article" date="2018" name="BMC Genomics">
        <title>Comparative genome analyses reveal sequence features reflecting distinct modes of host-adaptation between dicot and monocot powdery mildew.</title>
        <authorList>
            <person name="Wu Y."/>
            <person name="Ma X."/>
            <person name="Pan Z."/>
            <person name="Kale S.D."/>
            <person name="Song Y."/>
            <person name="King H."/>
            <person name="Zhang Q."/>
            <person name="Presley C."/>
            <person name="Deng X."/>
            <person name="Wei C.I."/>
            <person name="Xiao S."/>
        </authorList>
    </citation>
    <scope>NUCLEOTIDE SEQUENCE [LARGE SCALE GENOMIC DNA]</scope>
    <source>
        <strain evidence="3">UMSG2</strain>
    </source>
</reference>
<protein>
    <submittedName>
        <fullName evidence="3">Putative calcium-binding protein</fullName>
    </submittedName>
</protein>